<comment type="caution">
    <text evidence="1">The sequence shown here is derived from an EMBL/GenBank/DDBJ whole genome shotgun (WGS) entry which is preliminary data.</text>
</comment>
<proteinExistence type="predicted"/>
<dbReference type="AlphaFoldDB" id="A0A0F9VVF6"/>
<gene>
    <name evidence="1" type="ORF">LCGC14_0438180</name>
</gene>
<accession>A0A0F9VVF6</accession>
<protein>
    <recommendedName>
        <fullName evidence="2">Cohesin domain-containing protein</fullName>
    </recommendedName>
</protein>
<evidence type="ECO:0000313" key="1">
    <source>
        <dbReference type="EMBL" id="KKN69718.1"/>
    </source>
</evidence>
<dbReference type="EMBL" id="LAZR01000420">
    <property type="protein sequence ID" value="KKN69718.1"/>
    <property type="molecule type" value="Genomic_DNA"/>
</dbReference>
<evidence type="ECO:0008006" key="2">
    <source>
        <dbReference type="Google" id="ProtNLM"/>
    </source>
</evidence>
<sequence length="153" mass="14910">MTTQLRNIGALIAVMGASANAAATAGGAGDATAVTGVIFDRTAIGNPQSGVVAIPFSATLAAAETLSIGYSVQSGNADDLVDASPLKSAASAVVATGPVGGGTVTGTFEIDLSLAGAGRYVRLTFTPDLSAATTDTAALSSVMVFGGFDRLPQ</sequence>
<reference evidence="1" key="1">
    <citation type="journal article" date="2015" name="Nature">
        <title>Complex archaea that bridge the gap between prokaryotes and eukaryotes.</title>
        <authorList>
            <person name="Spang A."/>
            <person name="Saw J.H."/>
            <person name="Jorgensen S.L."/>
            <person name="Zaremba-Niedzwiedzka K."/>
            <person name="Martijn J."/>
            <person name="Lind A.E."/>
            <person name="van Eijk R."/>
            <person name="Schleper C."/>
            <person name="Guy L."/>
            <person name="Ettema T.J."/>
        </authorList>
    </citation>
    <scope>NUCLEOTIDE SEQUENCE</scope>
</reference>
<organism evidence="1">
    <name type="scientific">marine sediment metagenome</name>
    <dbReference type="NCBI Taxonomy" id="412755"/>
    <lineage>
        <taxon>unclassified sequences</taxon>
        <taxon>metagenomes</taxon>
        <taxon>ecological metagenomes</taxon>
    </lineage>
</organism>
<name>A0A0F9VVF6_9ZZZZ</name>